<evidence type="ECO:0000313" key="2">
    <source>
        <dbReference type="EMBL" id="MFC6879359.1"/>
    </source>
</evidence>
<keyword evidence="3" id="KW-1185">Reference proteome</keyword>
<name>A0ABW2CCW7_9ACTN</name>
<dbReference type="Proteomes" id="UP001596380">
    <property type="component" value="Unassembled WGS sequence"/>
</dbReference>
<gene>
    <name evidence="2" type="ORF">ACFQKB_06220</name>
</gene>
<comment type="caution">
    <text evidence="2">The sequence shown here is derived from an EMBL/GenBank/DDBJ whole genome shotgun (WGS) entry which is preliminary data.</text>
</comment>
<feature type="region of interest" description="Disordered" evidence="1">
    <location>
        <begin position="1"/>
        <end position="23"/>
    </location>
</feature>
<reference evidence="3" key="1">
    <citation type="journal article" date="2019" name="Int. J. Syst. Evol. Microbiol.">
        <title>The Global Catalogue of Microorganisms (GCM) 10K type strain sequencing project: providing services to taxonomists for standard genome sequencing and annotation.</title>
        <authorList>
            <consortium name="The Broad Institute Genomics Platform"/>
            <consortium name="The Broad Institute Genome Sequencing Center for Infectious Disease"/>
            <person name="Wu L."/>
            <person name="Ma J."/>
        </authorList>
    </citation>
    <scope>NUCLEOTIDE SEQUENCE [LARGE SCALE GENOMIC DNA]</scope>
    <source>
        <strain evidence="3">JCM 3369</strain>
    </source>
</reference>
<dbReference type="EMBL" id="JBHSXS010000002">
    <property type="protein sequence ID" value="MFC6879359.1"/>
    <property type="molecule type" value="Genomic_DNA"/>
</dbReference>
<evidence type="ECO:0000313" key="3">
    <source>
        <dbReference type="Proteomes" id="UP001596380"/>
    </source>
</evidence>
<protein>
    <submittedName>
        <fullName evidence="2">Uncharacterized protein</fullName>
    </submittedName>
</protein>
<dbReference type="RefSeq" id="WP_160823994.1">
    <property type="nucleotide sequence ID" value="NZ_JBHSXE010000001.1"/>
</dbReference>
<sequence length="65" mass="7023">MTASNPGHAPQPVPGGARDHGWTGLREERVVYGDLRVRQAAEFVTATGIVDQLQALITRPTGSRR</sequence>
<evidence type="ECO:0000256" key="1">
    <source>
        <dbReference type="SAM" id="MobiDB-lite"/>
    </source>
</evidence>
<organism evidence="2 3">
    <name type="scientific">Actinomadura yumaensis</name>
    <dbReference type="NCBI Taxonomy" id="111807"/>
    <lineage>
        <taxon>Bacteria</taxon>
        <taxon>Bacillati</taxon>
        <taxon>Actinomycetota</taxon>
        <taxon>Actinomycetes</taxon>
        <taxon>Streptosporangiales</taxon>
        <taxon>Thermomonosporaceae</taxon>
        <taxon>Actinomadura</taxon>
    </lineage>
</organism>
<proteinExistence type="predicted"/>
<accession>A0ABW2CCW7</accession>